<dbReference type="InterPro" id="IPR017871">
    <property type="entry name" value="ABC_transporter-like_CS"/>
</dbReference>
<dbReference type="KEGG" id="pbs:Plabr_2135"/>
<keyword evidence="2" id="KW-0547">Nucleotide-binding</keyword>
<feature type="domain" description="ABC transporter" evidence="5">
    <location>
        <begin position="12"/>
        <end position="242"/>
    </location>
</feature>
<dbReference type="InterPro" id="IPR003439">
    <property type="entry name" value="ABC_transporter-like_ATP-bd"/>
</dbReference>
<evidence type="ECO:0000256" key="1">
    <source>
        <dbReference type="ARBA" id="ARBA00022448"/>
    </source>
</evidence>
<dbReference type="GO" id="GO:0005886">
    <property type="term" value="C:plasma membrane"/>
    <property type="evidence" value="ECO:0007669"/>
    <property type="project" value="TreeGrafter"/>
</dbReference>
<evidence type="ECO:0000313" key="7">
    <source>
        <dbReference type="Proteomes" id="UP000006860"/>
    </source>
</evidence>
<dbReference type="Gene3D" id="3.40.50.300">
    <property type="entry name" value="P-loop containing nucleotide triphosphate hydrolases"/>
    <property type="match status" value="1"/>
</dbReference>
<evidence type="ECO:0000256" key="4">
    <source>
        <dbReference type="ARBA" id="ARBA00038388"/>
    </source>
</evidence>
<keyword evidence="7" id="KW-1185">Reference proteome</keyword>
<dbReference type="RefSeq" id="WP_013628463.1">
    <property type="nucleotide sequence ID" value="NC_015174.1"/>
</dbReference>
<dbReference type="PROSITE" id="PS00211">
    <property type="entry name" value="ABC_TRANSPORTER_1"/>
    <property type="match status" value="1"/>
</dbReference>
<dbReference type="EMBL" id="CP002546">
    <property type="protein sequence ID" value="ADY59738.1"/>
    <property type="molecule type" value="Genomic_DNA"/>
</dbReference>
<dbReference type="eggNOG" id="COG1136">
    <property type="taxonomic scope" value="Bacteria"/>
</dbReference>
<proteinExistence type="inferred from homology"/>
<dbReference type="GO" id="GO:0022857">
    <property type="term" value="F:transmembrane transporter activity"/>
    <property type="evidence" value="ECO:0007669"/>
    <property type="project" value="TreeGrafter"/>
</dbReference>
<name>F0SK11_RUBBR</name>
<keyword evidence="1" id="KW-0813">Transport</keyword>
<dbReference type="GO" id="GO:0005524">
    <property type="term" value="F:ATP binding"/>
    <property type="evidence" value="ECO:0007669"/>
    <property type="project" value="UniProtKB-KW"/>
</dbReference>
<dbReference type="FunFam" id="3.40.50.300:FF:000032">
    <property type="entry name" value="Export ABC transporter ATP-binding protein"/>
    <property type="match status" value="1"/>
</dbReference>
<dbReference type="PANTHER" id="PTHR24220">
    <property type="entry name" value="IMPORT ATP-BINDING PROTEIN"/>
    <property type="match status" value="1"/>
</dbReference>
<dbReference type="STRING" id="756272.Plabr_2135"/>
<dbReference type="PANTHER" id="PTHR24220:SF689">
    <property type="entry name" value="LIPOPROTEIN-RELEASING SYSTEM ATP-BINDING PROTEIN LOLD"/>
    <property type="match status" value="1"/>
</dbReference>
<dbReference type="InterPro" id="IPR003593">
    <property type="entry name" value="AAA+_ATPase"/>
</dbReference>
<dbReference type="SUPFAM" id="SSF52540">
    <property type="entry name" value="P-loop containing nucleoside triphosphate hydrolases"/>
    <property type="match status" value="1"/>
</dbReference>
<evidence type="ECO:0000313" key="6">
    <source>
        <dbReference type="EMBL" id="ADY59738.1"/>
    </source>
</evidence>
<dbReference type="Proteomes" id="UP000006860">
    <property type="component" value="Chromosome"/>
</dbReference>
<keyword evidence="3" id="KW-0067">ATP-binding</keyword>
<dbReference type="HOGENOM" id="CLU_000604_1_22_0"/>
<dbReference type="GO" id="GO:0016887">
    <property type="term" value="F:ATP hydrolysis activity"/>
    <property type="evidence" value="ECO:0007669"/>
    <property type="project" value="InterPro"/>
</dbReference>
<gene>
    <name evidence="6" type="ordered locus">Plabr_2135</name>
</gene>
<dbReference type="Pfam" id="PF00005">
    <property type="entry name" value="ABC_tran"/>
    <property type="match status" value="1"/>
</dbReference>
<protein>
    <submittedName>
        <fullName evidence="6">Phosphonate-transporting ATPase</fullName>
    </submittedName>
</protein>
<organism evidence="6 7">
    <name type="scientific">Rubinisphaera brasiliensis (strain ATCC 49424 / DSM 5305 / JCM 21570 / IAM 15109 / NBRC 103401 / IFAM 1448)</name>
    <name type="common">Planctomyces brasiliensis</name>
    <dbReference type="NCBI Taxonomy" id="756272"/>
    <lineage>
        <taxon>Bacteria</taxon>
        <taxon>Pseudomonadati</taxon>
        <taxon>Planctomycetota</taxon>
        <taxon>Planctomycetia</taxon>
        <taxon>Planctomycetales</taxon>
        <taxon>Planctomycetaceae</taxon>
        <taxon>Rubinisphaera</taxon>
    </lineage>
</organism>
<comment type="similarity">
    <text evidence="4">Belongs to the ABC transporter superfamily. Macrolide exporter (TC 3.A.1.122) family.</text>
</comment>
<dbReference type="InterPro" id="IPR017911">
    <property type="entry name" value="MacB-like_ATP-bd"/>
</dbReference>
<dbReference type="SMART" id="SM00382">
    <property type="entry name" value="AAA"/>
    <property type="match status" value="1"/>
</dbReference>
<dbReference type="InterPro" id="IPR027417">
    <property type="entry name" value="P-loop_NTPase"/>
</dbReference>
<dbReference type="GO" id="GO:0098796">
    <property type="term" value="C:membrane protein complex"/>
    <property type="evidence" value="ECO:0007669"/>
    <property type="project" value="UniProtKB-ARBA"/>
</dbReference>
<sequence length="243" mass="27503">MADTVTPATPHLEAVALDKSYRNNAEEVPVLRGVNLQVAKGEFLSLIGQSGSGKSTLMHLLGLLDSPDIGEIRLDGKRIDHLPAKTRDELRNRVFGFVFQFYHLLPELTLIENVIAPLMIRYSTWEYWSRRRELRDRAKEMIDQVGLSHRIKHRPNQLSGGEMQRAAIARSLVSEPQVLLADEPTGNLDVDTGKGIIELLQRLNTEHDLTILMVTHDESIAQRAQRLVRLKKGQIEKLHERAA</sequence>
<dbReference type="OrthoDB" id="273392at2"/>
<dbReference type="PROSITE" id="PS50893">
    <property type="entry name" value="ABC_TRANSPORTER_2"/>
    <property type="match status" value="1"/>
</dbReference>
<dbReference type="AlphaFoldDB" id="F0SK11"/>
<accession>F0SK11</accession>
<evidence type="ECO:0000256" key="3">
    <source>
        <dbReference type="ARBA" id="ARBA00022840"/>
    </source>
</evidence>
<dbReference type="InterPro" id="IPR015854">
    <property type="entry name" value="ABC_transpr_LolD-like"/>
</dbReference>
<evidence type="ECO:0000259" key="5">
    <source>
        <dbReference type="PROSITE" id="PS50893"/>
    </source>
</evidence>
<evidence type="ECO:0000256" key="2">
    <source>
        <dbReference type="ARBA" id="ARBA00022741"/>
    </source>
</evidence>
<dbReference type="CDD" id="cd03255">
    <property type="entry name" value="ABC_MJ0796_LolCDE_FtsE"/>
    <property type="match status" value="1"/>
</dbReference>
<reference evidence="7" key="1">
    <citation type="submission" date="2011-02" db="EMBL/GenBank/DDBJ databases">
        <title>The complete genome of Planctomyces brasiliensis DSM 5305.</title>
        <authorList>
            <person name="Lucas S."/>
            <person name="Copeland A."/>
            <person name="Lapidus A."/>
            <person name="Bruce D."/>
            <person name="Goodwin L."/>
            <person name="Pitluck S."/>
            <person name="Kyrpides N."/>
            <person name="Mavromatis K."/>
            <person name="Pagani I."/>
            <person name="Ivanova N."/>
            <person name="Ovchinnikova G."/>
            <person name="Lu M."/>
            <person name="Detter J.C."/>
            <person name="Han C."/>
            <person name="Land M."/>
            <person name="Hauser L."/>
            <person name="Markowitz V."/>
            <person name="Cheng J.-F."/>
            <person name="Hugenholtz P."/>
            <person name="Woyke T."/>
            <person name="Wu D."/>
            <person name="Tindall B."/>
            <person name="Pomrenke H.G."/>
            <person name="Brambilla E."/>
            <person name="Klenk H.-P."/>
            <person name="Eisen J.A."/>
        </authorList>
    </citation>
    <scope>NUCLEOTIDE SEQUENCE [LARGE SCALE GENOMIC DNA]</scope>
    <source>
        <strain evidence="7">ATCC 49424 / DSM 5305 / JCM 21570 / IAM 15109 / NBRC 103401 / IFAM 1448</strain>
    </source>
</reference>